<evidence type="ECO:0000313" key="5">
    <source>
        <dbReference type="EMBL" id="SDD53624.1"/>
    </source>
</evidence>
<dbReference type="InterPro" id="IPR013342">
    <property type="entry name" value="Mandelate_racemase_C"/>
</dbReference>
<dbReference type="GO" id="GO:0016052">
    <property type="term" value="P:carbohydrate catabolic process"/>
    <property type="evidence" value="ECO:0007669"/>
    <property type="project" value="TreeGrafter"/>
</dbReference>
<dbReference type="SFLD" id="SFLDG00179">
    <property type="entry name" value="mandelate_racemase"/>
    <property type="match status" value="1"/>
</dbReference>
<dbReference type="GO" id="GO:0000287">
    <property type="term" value="F:magnesium ion binding"/>
    <property type="evidence" value="ECO:0007669"/>
    <property type="project" value="TreeGrafter"/>
</dbReference>
<evidence type="ECO:0000256" key="3">
    <source>
        <dbReference type="ARBA" id="ARBA00022842"/>
    </source>
</evidence>
<accession>A0A1G6VJB9</accession>
<dbReference type="Gene3D" id="3.30.390.10">
    <property type="entry name" value="Enolase-like, N-terminal domain"/>
    <property type="match status" value="1"/>
</dbReference>
<reference evidence="5 6" key="1">
    <citation type="submission" date="2016-10" db="EMBL/GenBank/DDBJ databases">
        <authorList>
            <person name="de Groot N.N."/>
        </authorList>
    </citation>
    <scope>NUCLEOTIDE SEQUENCE [LARGE SCALE GENOMIC DNA]</scope>
    <source>
        <strain evidence="5 6">DSM 16957</strain>
    </source>
</reference>
<dbReference type="EMBL" id="FNAG01000003">
    <property type="protein sequence ID" value="SDD53624.1"/>
    <property type="molecule type" value="Genomic_DNA"/>
</dbReference>
<dbReference type="PANTHER" id="PTHR13794:SF58">
    <property type="entry name" value="MITOCHONDRIAL ENOLASE SUPERFAMILY MEMBER 1"/>
    <property type="match status" value="1"/>
</dbReference>
<dbReference type="InterPro" id="IPR046945">
    <property type="entry name" value="RHMD-like"/>
</dbReference>
<dbReference type="InterPro" id="IPR013341">
    <property type="entry name" value="Mandelate_racemase_N_dom"/>
</dbReference>
<dbReference type="Gene3D" id="3.20.20.120">
    <property type="entry name" value="Enolase-like C-terminal domain"/>
    <property type="match status" value="1"/>
</dbReference>
<keyword evidence="3" id="KW-0460">Magnesium</keyword>
<dbReference type="Pfam" id="PF02746">
    <property type="entry name" value="MR_MLE_N"/>
    <property type="match status" value="1"/>
</dbReference>
<dbReference type="SFLD" id="SFLDS00001">
    <property type="entry name" value="Enolase"/>
    <property type="match status" value="1"/>
</dbReference>
<dbReference type="STRING" id="265719.SAMN04488509_103114"/>
<dbReference type="InterPro" id="IPR029017">
    <property type="entry name" value="Enolase-like_N"/>
</dbReference>
<dbReference type="Pfam" id="PF13378">
    <property type="entry name" value="MR_MLE_C"/>
    <property type="match status" value="1"/>
</dbReference>
<organism evidence="5 6">
    <name type="scientific">Aquimonas voraii</name>
    <dbReference type="NCBI Taxonomy" id="265719"/>
    <lineage>
        <taxon>Bacteria</taxon>
        <taxon>Pseudomonadati</taxon>
        <taxon>Pseudomonadota</taxon>
        <taxon>Gammaproteobacteria</taxon>
        <taxon>Lysobacterales</taxon>
        <taxon>Lysobacteraceae</taxon>
        <taxon>Aquimonas</taxon>
    </lineage>
</organism>
<gene>
    <name evidence="5" type="ORF">SAMN04488509_103114</name>
</gene>
<name>A0A1G6VJB9_9GAMM</name>
<protein>
    <submittedName>
        <fullName evidence="5">L-alanine-DL-glutamate epimerase</fullName>
    </submittedName>
</protein>
<evidence type="ECO:0000256" key="2">
    <source>
        <dbReference type="ARBA" id="ARBA00022723"/>
    </source>
</evidence>
<feature type="domain" description="Mandelate racemase/muconate lactonizing enzyme C-terminal" evidence="4">
    <location>
        <begin position="137"/>
        <end position="244"/>
    </location>
</feature>
<evidence type="ECO:0000259" key="4">
    <source>
        <dbReference type="SMART" id="SM00922"/>
    </source>
</evidence>
<sequence length="434" mass="48757">MRIAQIDLWHVGIPTPAPFYPSWIPGFPQTENRFTLVRLRTESGIEGWSAGPAMGRERAGLGDLLGPYLLGERADDILSIHQRIREMGYLGWRLGWLEAACWDIVGKARGKPVYELLGGHGGKVKLYASTGEVKKGPERIREVEARMKEGFEAVKLRVHDWTLEEDVAQIRETRKGVGDDVVLGVDANQAWRVAVVADAPRWDFERALAFCREAEALSFRWVEEPLAMDDYEGIARLSAAVDIHIAGGELNNQGLPEFKLMLEKGCYDWYQPDAVFTGGIAGTWQIIKRITAAGRKYSPHSWTNGIGFAINLQLHAASPSREQTWLEYPYNPPSWVPEVRDGLLREPWSHERGLLTLPTRPGLGFEIDARALRRYGKHFFKATRTRMAVHAVLDKGLRTAREIGAVRDARLRARHTELERLIASGLDPALAALE</sequence>
<evidence type="ECO:0000256" key="1">
    <source>
        <dbReference type="ARBA" id="ARBA00001946"/>
    </source>
</evidence>
<dbReference type="GO" id="GO:0016836">
    <property type="term" value="F:hydro-lyase activity"/>
    <property type="evidence" value="ECO:0007669"/>
    <property type="project" value="TreeGrafter"/>
</dbReference>
<dbReference type="Proteomes" id="UP000199603">
    <property type="component" value="Unassembled WGS sequence"/>
</dbReference>
<dbReference type="RefSeq" id="WP_091241182.1">
    <property type="nucleotide sequence ID" value="NZ_FNAG01000003.1"/>
</dbReference>
<dbReference type="SUPFAM" id="SSF51604">
    <property type="entry name" value="Enolase C-terminal domain-like"/>
    <property type="match status" value="1"/>
</dbReference>
<dbReference type="PANTHER" id="PTHR13794">
    <property type="entry name" value="ENOLASE SUPERFAMILY, MANDELATE RACEMASE"/>
    <property type="match status" value="1"/>
</dbReference>
<comment type="cofactor">
    <cofactor evidence="1">
        <name>Mg(2+)</name>
        <dbReference type="ChEBI" id="CHEBI:18420"/>
    </cofactor>
</comment>
<dbReference type="InterPro" id="IPR029065">
    <property type="entry name" value="Enolase_C-like"/>
</dbReference>
<keyword evidence="2" id="KW-0479">Metal-binding</keyword>
<dbReference type="OrthoDB" id="103536at2"/>
<evidence type="ECO:0000313" key="6">
    <source>
        <dbReference type="Proteomes" id="UP000199603"/>
    </source>
</evidence>
<proteinExistence type="predicted"/>
<dbReference type="InterPro" id="IPR036849">
    <property type="entry name" value="Enolase-like_C_sf"/>
</dbReference>
<dbReference type="AlphaFoldDB" id="A0A1G6VJB9"/>
<dbReference type="SMART" id="SM00922">
    <property type="entry name" value="MR_MLE"/>
    <property type="match status" value="1"/>
</dbReference>
<keyword evidence="6" id="KW-1185">Reference proteome</keyword>
<dbReference type="CDD" id="cd03316">
    <property type="entry name" value="MR_like"/>
    <property type="match status" value="1"/>
</dbReference>
<dbReference type="SUPFAM" id="SSF54826">
    <property type="entry name" value="Enolase N-terminal domain-like"/>
    <property type="match status" value="1"/>
</dbReference>